<keyword evidence="3" id="KW-1185">Reference proteome</keyword>
<dbReference type="Proteomes" id="UP001242811">
    <property type="component" value="Unassembled WGS sequence"/>
</dbReference>
<dbReference type="EMBL" id="JAUSWA010000047">
    <property type="protein sequence ID" value="MDQ0496913.1"/>
    <property type="molecule type" value="Genomic_DNA"/>
</dbReference>
<dbReference type="RefSeq" id="WP_152381104.1">
    <property type="nucleotide sequence ID" value="NZ_CP045298.1"/>
</dbReference>
<gene>
    <name evidence="2" type="ORF">QOZ95_005113</name>
</gene>
<dbReference type="Pfam" id="PF24043">
    <property type="entry name" value="DUF7352"/>
    <property type="match status" value="1"/>
</dbReference>
<protein>
    <recommendedName>
        <fullName evidence="1">DUF7352 domain-containing protein</fullName>
    </recommendedName>
</protein>
<feature type="domain" description="DUF7352" evidence="1">
    <location>
        <begin position="1"/>
        <end position="89"/>
    </location>
</feature>
<evidence type="ECO:0000313" key="3">
    <source>
        <dbReference type="Proteomes" id="UP001242811"/>
    </source>
</evidence>
<sequence length="97" mass="10932">MKTIYKYKLDGTEVQYIKLPFESEILSAAYVAGDVVVYALVDTKSEGEKFMEILAYGTGHEISKNISAHKFINTVTIPESGLVFHVFAKMIRSTNFF</sequence>
<dbReference type="InterPro" id="IPR055776">
    <property type="entry name" value="DUF7352"/>
</dbReference>
<comment type="caution">
    <text evidence="2">The sequence shown here is derived from an EMBL/GenBank/DDBJ whole genome shotgun (WGS) entry which is preliminary data.</text>
</comment>
<evidence type="ECO:0000259" key="1">
    <source>
        <dbReference type="Pfam" id="PF24043"/>
    </source>
</evidence>
<evidence type="ECO:0000313" key="2">
    <source>
        <dbReference type="EMBL" id="MDQ0496913.1"/>
    </source>
</evidence>
<accession>A0ABU0L6I8</accession>
<proteinExistence type="predicted"/>
<organism evidence="2 3">
    <name type="scientific">Paenibacillus brasilensis</name>
    <dbReference type="NCBI Taxonomy" id="128574"/>
    <lineage>
        <taxon>Bacteria</taxon>
        <taxon>Bacillati</taxon>
        <taxon>Bacillota</taxon>
        <taxon>Bacilli</taxon>
        <taxon>Bacillales</taxon>
        <taxon>Paenibacillaceae</taxon>
        <taxon>Paenibacillus</taxon>
    </lineage>
</organism>
<reference evidence="2 3" key="1">
    <citation type="submission" date="2023-07" db="EMBL/GenBank/DDBJ databases">
        <title>Genomic Encyclopedia of Type Strains, Phase IV (KMG-IV): sequencing the most valuable type-strain genomes for metagenomic binning, comparative biology and taxonomic classification.</title>
        <authorList>
            <person name="Goeker M."/>
        </authorList>
    </citation>
    <scope>NUCLEOTIDE SEQUENCE [LARGE SCALE GENOMIC DNA]</scope>
    <source>
        <strain evidence="2 3">DSM 14914</strain>
    </source>
</reference>
<name>A0ABU0L6I8_9BACL</name>